<feature type="compositionally biased region" description="Basic and acidic residues" evidence="2">
    <location>
        <begin position="1"/>
        <end position="10"/>
    </location>
</feature>
<feature type="compositionally biased region" description="Low complexity" evidence="2">
    <location>
        <begin position="153"/>
        <end position="167"/>
    </location>
</feature>
<name>A0A168SP53_ABSGL</name>
<feature type="compositionally biased region" description="Polar residues" evidence="2">
    <location>
        <begin position="23"/>
        <end position="40"/>
    </location>
</feature>
<feature type="compositionally biased region" description="Polar residues" evidence="2">
    <location>
        <begin position="387"/>
        <end position="396"/>
    </location>
</feature>
<dbReference type="AlphaFoldDB" id="A0A168SP53"/>
<dbReference type="STRING" id="4829.A0A168SP53"/>
<feature type="compositionally biased region" description="Low complexity" evidence="2">
    <location>
        <begin position="289"/>
        <end position="328"/>
    </location>
</feature>
<dbReference type="InterPro" id="IPR000331">
    <property type="entry name" value="Rap/Ran_GAP_dom"/>
</dbReference>
<feature type="region of interest" description="Disordered" evidence="2">
    <location>
        <begin position="147"/>
        <end position="167"/>
    </location>
</feature>
<dbReference type="OrthoDB" id="2499658at2759"/>
<sequence length="1050" mass="115718">MLSAHPRDPLDEANVLSHHSDTPPRTSSLETVTSTPNTTNADRSFLEKQHWHKQQRQQQYQAYENDERASITTTHSRPFFKKQPWQKTAEHHSIERKSSSESIRSNVSTTSSIFSTASKISKLPHVVKASVKGLVAKSASTSRRLTLMSHNGSNSSNNTTTTTTTPLNLTASSSAYYQTSPPPSSLVSSSSSFGYRLRKRTPSALGLSNMFSRRRASMDQAVGAIDQVHPQESISYSVLKEEPYQHHPSMPSSSSVAMRKTASSSSSSSSIGSVATNGPPSLHHRLSRLHLSSASASTSPHTNSGTSTSTSPVSTAASPLPVSSSPNLATASTVTTATAGTTSSVTSPVGRLLFGKEVTSLFDSTATTTTTDGDDDTGARTDDSVIQDDSLSTQMNGDIGPALHVTQKHPDHQQQKQQQQQPYHMFLVTATLTSLRTKLLADCDRTLAASLQHPTPPFPTDDLKIIMQDLRQMSDMVGHQKQSSSLFATLDDKIKDQAPVREITSMMKQVIHDDVCQYYKVYENSMVIPCKGYKIEGKNKFGTKPPGTSSSSSSSSPPDNGIEKSTYSTSIVEHMDQQTHWFRTYFIQHGYSTFCGYDDDKEPILITTSYDPVFQLYRVITRVKQGPDRRDEIQDSFLLNAPPPTTSSSHHHTSDDTSSHHEQHDDEQKHPLETSAMDILDTTWKVVIESSSAIPLIDVPFNRLKKITQDVMVSSGLENDILKLDENGIHTRYKFGVLYVKEGQTKEEEWFSNEHDSLHLDRFLSIIGQRVPLLGYPGWTAGLDTKTSDSGEFTYVNTWQEHSIAYHVSTLLPSNQGDKQQIQRKRHIGNGKGVEVATIESVPSFGPALPEGGVFFNETDLQSFLLAKLINAEYAALKSPKFDQPLTRAREGILTNIVERGYKLAQDPDVRTLHSRHSKSPSTSSERSSRSSKSNHHHHHHSTHQELDSQQQQDRGISPTPSRSSMIKELSEGVAGLGRRRSTQDSAENRQKAKQARRKAKGTKQNRSESELLKPAEAGQGDLRTSKSSESVSPQQQGSLKTNSKKDGNA</sequence>
<feature type="compositionally biased region" description="Polar residues" evidence="2">
    <location>
        <begin position="948"/>
        <end position="965"/>
    </location>
</feature>
<feature type="region of interest" description="Disordered" evidence="2">
    <location>
        <begin position="541"/>
        <end position="565"/>
    </location>
</feature>
<evidence type="ECO:0000256" key="2">
    <source>
        <dbReference type="SAM" id="MobiDB-lite"/>
    </source>
</evidence>
<feature type="compositionally biased region" description="Basic residues" evidence="2">
    <location>
        <begin position="992"/>
        <end position="1004"/>
    </location>
</feature>
<dbReference type="PROSITE" id="PS50085">
    <property type="entry name" value="RAPGAP"/>
    <property type="match status" value="1"/>
</dbReference>
<feature type="region of interest" description="Disordered" evidence="2">
    <location>
        <begin position="1"/>
        <end position="40"/>
    </location>
</feature>
<dbReference type="InParanoid" id="A0A168SP53"/>
<feature type="domain" description="Rap-GAP" evidence="3">
    <location>
        <begin position="721"/>
        <end position="897"/>
    </location>
</feature>
<gene>
    <name evidence="4" type="primary">ABSGL_14383.1 scaffold 14479</name>
</gene>
<dbReference type="SUPFAM" id="SSF111347">
    <property type="entry name" value="Rap/Ran-GAP"/>
    <property type="match status" value="1"/>
</dbReference>
<feature type="region of interest" description="Disordered" evidence="2">
    <location>
        <begin position="906"/>
        <end position="1050"/>
    </location>
</feature>
<organism evidence="4">
    <name type="scientific">Absidia glauca</name>
    <name type="common">Pin mould</name>
    <dbReference type="NCBI Taxonomy" id="4829"/>
    <lineage>
        <taxon>Eukaryota</taxon>
        <taxon>Fungi</taxon>
        <taxon>Fungi incertae sedis</taxon>
        <taxon>Mucoromycota</taxon>
        <taxon>Mucoromycotina</taxon>
        <taxon>Mucoromycetes</taxon>
        <taxon>Mucorales</taxon>
        <taxon>Cunninghamellaceae</taxon>
        <taxon>Absidia</taxon>
    </lineage>
</organism>
<protein>
    <recommendedName>
        <fullName evidence="3">Rap-GAP domain-containing protein</fullName>
    </recommendedName>
</protein>
<feature type="region of interest" description="Disordered" evidence="2">
    <location>
        <begin position="366"/>
        <end position="421"/>
    </location>
</feature>
<reference evidence="4" key="1">
    <citation type="submission" date="2016-04" db="EMBL/GenBank/DDBJ databases">
        <authorList>
            <person name="Evans L.H."/>
            <person name="Alamgir A."/>
            <person name="Owens N."/>
            <person name="Weber N.D."/>
            <person name="Virtaneva K."/>
            <person name="Barbian K."/>
            <person name="Babar A."/>
            <person name="Rosenke K."/>
        </authorList>
    </citation>
    <scope>NUCLEOTIDE SEQUENCE [LARGE SCALE GENOMIC DNA]</scope>
    <source>
        <strain evidence="4">CBS 101.48</strain>
    </source>
</reference>
<evidence type="ECO:0000259" key="3">
    <source>
        <dbReference type="PROSITE" id="PS50085"/>
    </source>
</evidence>
<feature type="region of interest" description="Disordered" evidence="2">
    <location>
        <begin position="62"/>
        <end position="105"/>
    </location>
</feature>
<keyword evidence="1" id="KW-0343">GTPase activation</keyword>
<dbReference type="GO" id="GO:0051056">
    <property type="term" value="P:regulation of small GTPase mediated signal transduction"/>
    <property type="evidence" value="ECO:0007669"/>
    <property type="project" value="InterPro"/>
</dbReference>
<dbReference type="Pfam" id="PF02145">
    <property type="entry name" value="Rap_GAP"/>
    <property type="match status" value="1"/>
</dbReference>
<feature type="compositionally biased region" description="Basic and acidic residues" evidence="2">
    <location>
        <begin position="652"/>
        <end position="671"/>
    </location>
</feature>
<dbReference type="Gene3D" id="3.40.50.11210">
    <property type="entry name" value="Rap/Ran-GAP"/>
    <property type="match status" value="1"/>
</dbReference>
<feature type="compositionally biased region" description="Basic and acidic residues" evidence="2">
    <location>
        <begin position="88"/>
        <end position="99"/>
    </location>
</feature>
<feature type="region of interest" description="Disordered" evidence="2">
    <location>
        <begin position="242"/>
        <end position="328"/>
    </location>
</feature>
<keyword evidence="5" id="KW-1185">Reference proteome</keyword>
<dbReference type="InterPro" id="IPR035974">
    <property type="entry name" value="Rap/Ran-GAP_sf"/>
</dbReference>
<dbReference type="EMBL" id="LT554918">
    <property type="protein sequence ID" value="SAM08719.1"/>
    <property type="molecule type" value="Genomic_DNA"/>
</dbReference>
<feature type="region of interest" description="Disordered" evidence="2">
    <location>
        <begin position="637"/>
        <end position="671"/>
    </location>
</feature>
<evidence type="ECO:0000313" key="5">
    <source>
        <dbReference type="Proteomes" id="UP000078561"/>
    </source>
</evidence>
<dbReference type="PANTHER" id="PTHR15711">
    <property type="entry name" value="RAP GTPASE-ACTIVATING PROTEIN"/>
    <property type="match status" value="1"/>
</dbReference>
<proteinExistence type="predicted"/>
<evidence type="ECO:0000256" key="1">
    <source>
        <dbReference type="ARBA" id="ARBA00022468"/>
    </source>
</evidence>
<accession>A0A168SP53</accession>
<feature type="compositionally biased region" description="Basic residues" evidence="2">
    <location>
        <begin position="933"/>
        <end position="942"/>
    </location>
</feature>
<evidence type="ECO:0000313" key="4">
    <source>
        <dbReference type="EMBL" id="SAM08719.1"/>
    </source>
</evidence>
<dbReference type="Proteomes" id="UP000078561">
    <property type="component" value="Unassembled WGS sequence"/>
</dbReference>
<dbReference type="GO" id="GO:0005096">
    <property type="term" value="F:GTPase activator activity"/>
    <property type="evidence" value="ECO:0007669"/>
    <property type="project" value="UniProtKB-KW"/>
</dbReference>
<feature type="compositionally biased region" description="Polar residues" evidence="2">
    <location>
        <begin position="1026"/>
        <end position="1042"/>
    </location>
</feature>
<feature type="compositionally biased region" description="Low complexity" evidence="2">
    <location>
        <begin position="252"/>
        <end position="273"/>
    </location>
</feature>
<dbReference type="InterPro" id="IPR050989">
    <property type="entry name" value="Rap1_Ran_GAP"/>
</dbReference>